<organism evidence="2 3">
    <name type="scientific">Perkinsus olseni</name>
    <name type="common">Perkinsus atlanticus</name>
    <dbReference type="NCBI Taxonomy" id="32597"/>
    <lineage>
        <taxon>Eukaryota</taxon>
        <taxon>Sar</taxon>
        <taxon>Alveolata</taxon>
        <taxon>Perkinsozoa</taxon>
        <taxon>Perkinsea</taxon>
        <taxon>Perkinsida</taxon>
        <taxon>Perkinsidae</taxon>
        <taxon>Perkinsus</taxon>
    </lineage>
</organism>
<comment type="caution">
    <text evidence="2">The sequence shown here is derived from an EMBL/GenBank/DDBJ whole genome shotgun (WGS) entry which is preliminary data.</text>
</comment>
<evidence type="ECO:0000256" key="1">
    <source>
        <dbReference type="SAM" id="SignalP"/>
    </source>
</evidence>
<accession>A0A7J6PCG1</accession>
<dbReference type="Proteomes" id="UP000541610">
    <property type="component" value="Unassembled WGS sequence"/>
</dbReference>
<gene>
    <name evidence="2" type="ORF">FOZ60_012040</name>
</gene>
<reference evidence="2 3" key="1">
    <citation type="submission" date="2020-04" db="EMBL/GenBank/DDBJ databases">
        <title>Perkinsus olseni comparative genomics.</title>
        <authorList>
            <person name="Bogema D.R."/>
        </authorList>
    </citation>
    <scope>NUCLEOTIDE SEQUENCE [LARGE SCALE GENOMIC DNA]</scope>
    <source>
        <strain evidence="2">00978-12</strain>
    </source>
</reference>
<protein>
    <submittedName>
        <fullName evidence="2">Uncharacterized protein</fullName>
    </submittedName>
</protein>
<dbReference type="OrthoDB" id="10319136at2759"/>
<sequence length="265" mass="29194">MLLLAATLCLSLNRGSSGRADKSIGLDTSSLDSIIEGLQHSQRLYLMSDDNNTVATPSTESLPVLENKVEVLKEKLNVLQMIETGHFSEVNRTHLTLHRAREQQKNNEASRQACIASYNHLSVALNSLLSDMINGAGGINADVDVANKVKRRMQLDLAKFDERVKSLNTWLRNMDGWSSFVLAETHKLDRGQARLLQWGQRTRSTMNMHEASLLKLGRELFNLETLLLSTHESLLAAGGAVGYKPLSLSLPEAGGGNGLRYTILS</sequence>
<proteinExistence type="predicted"/>
<evidence type="ECO:0000313" key="2">
    <source>
        <dbReference type="EMBL" id="KAF4693051.1"/>
    </source>
</evidence>
<feature type="signal peptide" evidence="1">
    <location>
        <begin position="1"/>
        <end position="18"/>
    </location>
</feature>
<name>A0A7J6PCG1_PEROL</name>
<dbReference type="EMBL" id="JABANP010000051">
    <property type="protein sequence ID" value="KAF4693051.1"/>
    <property type="molecule type" value="Genomic_DNA"/>
</dbReference>
<feature type="chain" id="PRO_5029749311" evidence="1">
    <location>
        <begin position="19"/>
        <end position="265"/>
    </location>
</feature>
<evidence type="ECO:0000313" key="3">
    <source>
        <dbReference type="Proteomes" id="UP000541610"/>
    </source>
</evidence>
<keyword evidence="1" id="KW-0732">Signal</keyword>
<dbReference type="AlphaFoldDB" id="A0A7J6PCG1"/>